<proteinExistence type="predicted"/>
<name>A0A0F9R327_9ZZZZ</name>
<dbReference type="EMBL" id="LAZR01003311">
    <property type="protein sequence ID" value="KKN19686.1"/>
    <property type="molecule type" value="Genomic_DNA"/>
</dbReference>
<dbReference type="AlphaFoldDB" id="A0A0F9R327"/>
<protein>
    <submittedName>
        <fullName evidence="1">Uncharacterized protein</fullName>
    </submittedName>
</protein>
<sequence>MFYIFPALERRFTANKRLVLLARKLYQGLGNENLKSRVYVSVTGEVVHHDFDTFDTDVPMYSLEFTLRGKGQQPAKVAEALRELRRTFDDGTLVSPDFTVSSMRETRAAGPELVEGVYEATLTYDLLVTMRTLVPANRDT</sequence>
<evidence type="ECO:0000313" key="1">
    <source>
        <dbReference type="EMBL" id="KKN19686.1"/>
    </source>
</evidence>
<comment type="caution">
    <text evidence="1">The sequence shown here is derived from an EMBL/GenBank/DDBJ whole genome shotgun (WGS) entry which is preliminary data.</text>
</comment>
<reference evidence="1" key="1">
    <citation type="journal article" date="2015" name="Nature">
        <title>Complex archaea that bridge the gap between prokaryotes and eukaryotes.</title>
        <authorList>
            <person name="Spang A."/>
            <person name="Saw J.H."/>
            <person name="Jorgensen S.L."/>
            <person name="Zaremba-Niedzwiedzka K."/>
            <person name="Martijn J."/>
            <person name="Lind A.E."/>
            <person name="van Eijk R."/>
            <person name="Schleper C."/>
            <person name="Guy L."/>
            <person name="Ettema T.J."/>
        </authorList>
    </citation>
    <scope>NUCLEOTIDE SEQUENCE</scope>
</reference>
<organism evidence="1">
    <name type="scientific">marine sediment metagenome</name>
    <dbReference type="NCBI Taxonomy" id="412755"/>
    <lineage>
        <taxon>unclassified sequences</taxon>
        <taxon>metagenomes</taxon>
        <taxon>ecological metagenomes</taxon>
    </lineage>
</organism>
<accession>A0A0F9R327</accession>
<gene>
    <name evidence="1" type="ORF">LCGC14_0943300</name>
</gene>